<dbReference type="InParanoid" id="G4TLD2"/>
<comment type="caution">
    <text evidence="2">The sequence shown here is derived from an EMBL/GenBank/DDBJ whole genome shotgun (WGS) entry which is preliminary data.</text>
</comment>
<keyword evidence="3" id="KW-1185">Reference proteome</keyword>
<keyword evidence="1" id="KW-0472">Membrane</keyword>
<proteinExistence type="predicted"/>
<dbReference type="EMBL" id="CAFZ01000149">
    <property type="protein sequence ID" value="CCA72125.1"/>
    <property type="molecule type" value="Genomic_DNA"/>
</dbReference>
<dbReference type="HOGENOM" id="CLU_174226_0_0_1"/>
<dbReference type="STRING" id="1109443.G4TLD2"/>
<evidence type="ECO:0000313" key="2">
    <source>
        <dbReference type="EMBL" id="CCA72125.1"/>
    </source>
</evidence>
<protein>
    <submittedName>
        <fullName evidence="2">Uncharacterized protein</fullName>
    </submittedName>
</protein>
<dbReference type="eggNOG" id="ENOG502STDR">
    <property type="taxonomic scope" value="Eukaryota"/>
</dbReference>
<evidence type="ECO:0000313" key="3">
    <source>
        <dbReference type="Proteomes" id="UP000007148"/>
    </source>
</evidence>
<dbReference type="AlphaFoldDB" id="G4TLD2"/>
<dbReference type="Proteomes" id="UP000007148">
    <property type="component" value="Unassembled WGS sequence"/>
</dbReference>
<keyword evidence="1" id="KW-1133">Transmembrane helix</keyword>
<accession>G4TLD2</accession>
<dbReference type="OrthoDB" id="284718at2759"/>
<gene>
    <name evidence="2" type="ORF">PIIN_06061</name>
</gene>
<feature type="transmembrane region" description="Helical" evidence="1">
    <location>
        <begin position="70"/>
        <end position="88"/>
    </location>
</feature>
<sequence length="105" mass="11425">MADDPRDASLEVKLTRPQTWTETTDFISPFSMLFAGITMLTRNRQLAWPALAIALSGWVNGHPLRTKEGGAGVGPFLFALGALFSTYLPTMMLQQSPATQVPLST</sequence>
<keyword evidence="1" id="KW-0812">Transmembrane</keyword>
<reference evidence="2 3" key="1">
    <citation type="journal article" date="2011" name="PLoS Pathog.">
        <title>Endophytic Life Strategies Decoded by Genome and Transcriptome Analyses of the Mutualistic Root Symbiont Piriformospora indica.</title>
        <authorList>
            <person name="Zuccaro A."/>
            <person name="Lahrmann U."/>
            <person name="Guldener U."/>
            <person name="Langen G."/>
            <person name="Pfiffi S."/>
            <person name="Biedenkopf D."/>
            <person name="Wong P."/>
            <person name="Samans B."/>
            <person name="Grimm C."/>
            <person name="Basiewicz M."/>
            <person name="Murat C."/>
            <person name="Martin F."/>
            <person name="Kogel K.H."/>
        </authorList>
    </citation>
    <scope>NUCLEOTIDE SEQUENCE [LARGE SCALE GENOMIC DNA]</scope>
    <source>
        <strain evidence="2 3">DSM 11827</strain>
    </source>
</reference>
<evidence type="ECO:0000256" key="1">
    <source>
        <dbReference type="SAM" id="Phobius"/>
    </source>
</evidence>
<dbReference type="OMA" id="LIMVTRN"/>
<name>G4TLD2_SERID</name>
<organism evidence="2 3">
    <name type="scientific">Serendipita indica (strain DSM 11827)</name>
    <name type="common">Root endophyte fungus</name>
    <name type="synonym">Piriformospora indica</name>
    <dbReference type="NCBI Taxonomy" id="1109443"/>
    <lineage>
        <taxon>Eukaryota</taxon>
        <taxon>Fungi</taxon>
        <taxon>Dikarya</taxon>
        <taxon>Basidiomycota</taxon>
        <taxon>Agaricomycotina</taxon>
        <taxon>Agaricomycetes</taxon>
        <taxon>Sebacinales</taxon>
        <taxon>Serendipitaceae</taxon>
        <taxon>Serendipita</taxon>
    </lineage>
</organism>